<keyword evidence="3" id="KW-1185">Reference proteome</keyword>
<dbReference type="Proteomes" id="UP000264492">
    <property type="component" value="Unassembled WGS sequence"/>
</dbReference>
<dbReference type="PANTHER" id="PTHR33639">
    <property type="entry name" value="THIOL-DISULFIDE OXIDOREDUCTASE DCC"/>
    <property type="match status" value="1"/>
</dbReference>
<evidence type="ECO:0000313" key="3">
    <source>
        <dbReference type="Proteomes" id="UP000264492"/>
    </source>
</evidence>
<dbReference type="Pfam" id="PF04134">
    <property type="entry name" value="DCC1-like"/>
    <property type="match status" value="1"/>
</dbReference>
<keyword evidence="1" id="KW-0812">Transmembrane</keyword>
<evidence type="ECO:0000256" key="1">
    <source>
        <dbReference type="SAM" id="Phobius"/>
    </source>
</evidence>
<proteinExistence type="predicted"/>
<protein>
    <submittedName>
        <fullName evidence="2">Thiol-disulfide oxidoreductase DCC family protein</fullName>
    </submittedName>
</protein>
<feature type="transmembrane region" description="Helical" evidence="1">
    <location>
        <begin position="6"/>
        <end position="29"/>
    </location>
</feature>
<keyword evidence="1" id="KW-0472">Membrane</keyword>
<evidence type="ECO:0000313" key="2">
    <source>
        <dbReference type="EMBL" id="RDZ29584.1"/>
    </source>
</evidence>
<keyword evidence="1" id="KW-1133">Transmembrane helix</keyword>
<dbReference type="InterPro" id="IPR007263">
    <property type="entry name" value="DCC1-like"/>
</dbReference>
<gene>
    <name evidence="2" type="ORF">DX914_11085</name>
</gene>
<dbReference type="AlphaFoldDB" id="A0A371K6U4"/>
<comment type="caution">
    <text evidence="2">The sequence shown here is derived from an EMBL/GenBank/DDBJ whole genome shotgun (WGS) entry which is preliminary data.</text>
</comment>
<dbReference type="OrthoDB" id="9785438at2"/>
<sequence>MSTDVSAAGPVIVFDGICVLCNGWVRFLLRRDRTGRYRYAAMQGAHGRSLLAAHGLDPDDPVSFLLVDGDRAWTDTEAIARVLSGLGGVWRLARALAWLPRALRDPLYRWVARNRYRWFGRHQQCLLPAPEHVARFLD</sequence>
<reference evidence="2 3" key="1">
    <citation type="submission" date="2018-08" db="EMBL/GenBank/DDBJ databases">
        <title>Lysobacter sp. zong2l5, whole genome shotgun sequence.</title>
        <authorList>
            <person name="Zhang X."/>
            <person name="Feng G."/>
            <person name="Zhu H."/>
        </authorList>
    </citation>
    <scope>NUCLEOTIDE SEQUENCE [LARGE SCALE GENOMIC DNA]</scope>
    <source>
        <strain evidence="3">zong2l5</strain>
    </source>
</reference>
<name>A0A371K6U4_9GAMM</name>
<dbReference type="GO" id="GO:0015035">
    <property type="term" value="F:protein-disulfide reductase activity"/>
    <property type="evidence" value="ECO:0007669"/>
    <property type="project" value="InterPro"/>
</dbReference>
<dbReference type="EMBL" id="QTSU01000001">
    <property type="protein sequence ID" value="RDZ29584.1"/>
    <property type="molecule type" value="Genomic_DNA"/>
</dbReference>
<organism evidence="2 3">
    <name type="scientific">Lysobacter silvisoli</name>
    <dbReference type="NCBI Taxonomy" id="2293254"/>
    <lineage>
        <taxon>Bacteria</taxon>
        <taxon>Pseudomonadati</taxon>
        <taxon>Pseudomonadota</taxon>
        <taxon>Gammaproteobacteria</taxon>
        <taxon>Lysobacterales</taxon>
        <taxon>Lysobacteraceae</taxon>
        <taxon>Lysobacter</taxon>
    </lineage>
</organism>
<accession>A0A371K6U4</accession>
<dbReference type="RefSeq" id="WP_115859023.1">
    <property type="nucleotide sequence ID" value="NZ_QTSU01000001.1"/>
</dbReference>
<dbReference type="PANTHER" id="PTHR33639:SF2">
    <property type="entry name" value="DUF393 DOMAIN-CONTAINING PROTEIN"/>
    <property type="match status" value="1"/>
</dbReference>
<dbReference type="InterPro" id="IPR052927">
    <property type="entry name" value="DCC_oxidoreductase"/>
</dbReference>